<dbReference type="RefSeq" id="YP_009042614.1">
    <property type="nucleotide sequence ID" value="NC_024355.1"/>
</dbReference>
<dbReference type="Gene3D" id="3.40.50.360">
    <property type="match status" value="1"/>
</dbReference>
<dbReference type="NCBIfam" id="TIGR00333">
    <property type="entry name" value="nrdI"/>
    <property type="match status" value="1"/>
</dbReference>
<dbReference type="KEGG" id="vg:19685850"/>
<dbReference type="GO" id="GO:0010181">
    <property type="term" value="F:FMN binding"/>
    <property type="evidence" value="ECO:0007669"/>
    <property type="project" value="InterPro"/>
</dbReference>
<dbReference type="PANTHER" id="PTHR37297">
    <property type="entry name" value="PROTEIN NRDI"/>
    <property type="match status" value="1"/>
</dbReference>
<evidence type="ECO:0000313" key="2">
    <source>
        <dbReference type="Proteomes" id="UP000026999"/>
    </source>
</evidence>
<dbReference type="InterPro" id="IPR004465">
    <property type="entry name" value="RNR_NrdI"/>
</dbReference>
<reference evidence="1 2" key="1">
    <citation type="journal article" date="2014" name="Genome Announc.">
        <title>Complete Genome Sequence of a Staphylococcus epidermidis Bacteriophage Isolated from the Anterior Nares of Humans.</title>
        <authorList>
            <person name="Aswani V.H."/>
            <person name="Tremblay D.M."/>
            <person name="Moineau S."/>
            <person name="Shukla S.K."/>
        </authorList>
    </citation>
    <scope>NUCLEOTIDE SEQUENCE [LARGE SCALE GENOMIC DNA]</scope>
</reference>
<accession>A0A060ABA3</accession>
<dbReference type="GeneID" id="19685850"/>
<dbReference type="EMBL" id="KJ804259">
    <property type="protein sequence ID" value="AIA64135.1"/>
    <property type="molecule type" value="Genomic_DNA"/>
</dbReference>
<dbReference type="Proteomes" id="UP000026999">
    <property type="component" value="Segment"/>
</dbReference>
<evidence type="ECO:0000313" key="1">
    <source>
        <dbReference type="EMBL" id="AIA64135.1"/>
    </source>
</evidence>
<dbReference type="SUPFAM" id="SSF52218">
    <property type="entry name" value="Flavoproteins"/>
    <property type="match status" value="1"/>
</dbReference>
<dbReference type="InterPro" id="IPR029039">
    <property type="entry name" value="Flavoprotein-like_sf"/>
</dbReference>
<keyword evidence="2" id="KW-1185">Reference proteome</keyword>
<gene>
    <name evidence="1" type="ORF">PHAGE6E_109</name>
</gene>
<dbReference type="Pfam" id="PF07972">
    <property type="entry name" value="Flavodoxin_NdrI"/>
    <property type="match status" value="1"/>
</dbReference>
<dbReference type="PANTHER" id="PTHR37297:SF1">
    <property type="entry name" value="PROTEIN NRDI"/>
    <property type="match status" value="1"/>
</dbReference>
<sequence>MELIYYSKSNNTKRFIDSLDTDLEKHNIDSEPKDNYILFTPTYNFGQIPEPVQNFLDKHSNKMIGVVSFGNRNWGSLFAVAGEKISDEYGVPLYCKLELSGTKKDKQKIEDIIRKVDSVG</sequence>
<dbReference type="OrthoDB" id="13695at10239"/>
<protein>
    <submittedName>
        <fullName evidence="1">Uncharacterized protein</fullName>
    </submittedName>
</protein>
<organism evidence="1 2">
    <name type="scientific">Staphylococcus phage 6ec</name>
    <dbReference type="NCBI Taxonomy" id="1500386"/>
    <lineage>
        <taxon>Viruses</taxon>
        <taxon>Duplodnaviria</taxon>
        <taxon>Heunggongvirae</taxon>
        <taxon>Uroviricota</taxon>
        <taxon>Caudoviricetes</taxon>
        <taxon>Sextaecvirus</taxon>
        <taxon>Sextaecvirus sextaec</taxon>
    </lineage>
</organism>
<proteinExistence type="predicted"/>
<name>A0A060ABA3_9CAUD</name>
<dbReference type="PIRSF" id="PIRSF005087">
    <property type="entry name" value="NrdI"/>
    <property type="match status" value="1"/>
</dbReference>